<dbReference type="Proteomes" id="UP000199012">
    <property type="component" value="Unassembled WGS sequence"/>
</dbReference>
<dbReference type="SUPFAM" id="SSF50346">
    <property type="entry name" value="PRC-barrel domain"/>
    <property type="match status" value="1"/>
</dbReference>
<evidence type="ECO:0000259" key="2">
    <source>
        <dbReference type="Pfam" id="PF05239"/>
    </source>
</evidence>
<evidence type="ECO:0000313" key="4">
    <source>
        <dbReference type="Proteomes" id="UP000199012"/>
    </source>
</evidence>
<keyword evidence="4" id="KW-1185">Reference proteome</keyword>
<dbReference type="InterPro" id="IPR027275">
    <property type="entry name" value="PRC-brl_dom"/>
</dbReference>
<organism evidence="3 4">
    <name type="scientific">Cellulomonas marina</name>
    <dbReference type="NCBI Taxonomy" id="988821"/>
    <lineage>
        <taxon>Bacteria</taxon>
        <taxon>Bacillati</taxon>
        <taxon>Actinomycetota</taxon>
        <taxon>Actinomycetes</taxon>
        <taxon>Micrococcales</taxon>
        <taxon>Cellulomonadaceae</taxon>
        <taxon>Cellulomonas</taxon>
    </lineage>
</organism>
<dbReference type="EMBL" id="FOKA01000017">
    <property type="protein sequence ID" value="SFB36076.1"/>
    <property type="molecule type" value="Genomic_DNA"/>
</dbReference>
<evidence type="ECO:0000313" key="3">
    <source>
        <dbReference type="EMBL" id="SFB36076.1"/>
    </source>
</evidence>
<proteinExistence type="predicted"/>
<dbReference type="AlphaFoldDB" id="A0A1I1AFE1"/>
<dbReference type="GO" id="GO:0019684">
    <property type="term" value="P:photosynthesis, light reaction"/>
    <property type="evidence" value="ECO:0007669"/>
    <property type="project" value="InterPro"/>
</dbReference>
<dbReference type="STRING" id="988821.SAMN05421867_11746"/>
<evidence type="ECO:0000256" key="1">
    <source>
        <dbReference type="SAM" id="MobiDB-lite"/>
    </source>
</evidence>
<feature type="domain" description="PRC-barrel" evidence="2">
    <location>
        <begin position="17"/>
        <end position="77"/>
    </location>
</feature>
<feature type="compositionally biased region" description="Basic and acidic residues" evidence="1">
    <location>
        <begin position="149"/>
        <end position="162"/>
    </location>
</feature>
<feature type="region of interest" description="Disordered" evidence="1">
    <location>
        <begin position="102"/>
        <end position="162"/>
    </location>
</feature>
<sequence length="162" mass="16944">MLTTEDIAPVLAGGGHVVAADGKAVGRVQDVFLGAGTGQPAWVAVLVGRLRHRTVLVPLDDAGVDGDAITVPYDAKLLKHAPDVTAPDGRLSPDDEATLRAHYVATGTDHLPDHDPDDDPDDDHDDHHDDHHRTDDGDGPATPGGPSHETSRAAHRADGPAR</sequence>
<dbReference type="RefSeq" id="WP_175499578.1">
    <property type="nucleotide sequence ID" value="NZ_BONM01000020.1"/>
</dbReference>
<reference evidence="3 4" key="1">
    <citation type="submission" date="2016-10" db="EMBL/GenBank/DDBJ databases">
        <authorList>
            <person name="de Groot N.N."/>
        </authorList>
    </citation>
    <scope>NUCLEOTIDE SEQUENCE [LARGE SCALE GENOMIC DNA]</scope>
    <source>
        <strain evidence="3 4">CGMCC 4.6945</strain>
    </source>
</reference>
<protein>
    <submittedName>
        <fullName evidence="3">PRC-barrel domain-containing protein</fullName>
    </submittedName>
</protein>
<accession>A0A1I1AFE1</accession>
<dbReference type="GO" id="GO:0030077">
    <property type="term" value="C:plasma membrane light-harvesting complex"/>
    <property type="evidence" value="ECO:0007669"/>
    <property type="project" value="InterPro"/>
</dbReference>
<dbReference type="Gene3D" id="3.90.50.10">
    <property type="entry name" value="Photosynthetic Reaction Center, subunit H, domain 2"/>
    <property type="match status" value="1"/>
</dbReference>
<name>A0A1I1AFE1_9CELL</name>
<feature type="compositionally biased region" description="Acidic residues" evidence="1">
    <location>
        <begin position="115"/>
        <end position="124"/>
    </location>
</feature>
<dbReference type="Pfam" id="PF05239">
    <property type="entry name" value="PRC"/>
    <property type="match status" value="1"/>
</dbReference>
<dbReference type="InterPro" id="IPR011033">
    <property type="entry name" value="PRC_barrel-like_sf"/>
</dbReference>
<gene>
    <name evidence="3" type="ORF">SAMN05421867_11746</name>
</gene>
<feature type="compositionally biased region" description="Basic and acidic residues" evidence="1">
    <location>
        <begin position="125"/>
        <end position="136"/>
    </location>
</feature>
<dbReference type="InterPro" id="IPR014747">
    <property type="entry name" value="Bac_photo_RC_H_C"/>
</dbReference>